<comment type="subcellular location">
    <subcellularLocation>
        <location evidence="1">Membrane</location>
        <topology evidence="1">Single-pass membrane protein</topology>
    </subcellularLocation>
</comment>
<dbReference type="EMBL" id="OY731401">
    <property type="protein sequence ID" value="CAJ1952195.1"/>
    <property type="molecule type" value="Genomic_DNA"/>
</dbReference>
<keyword evidence="2" id="KW-0433">Leucine-rich repeat</keyword>
<evidence type="ECO:0000256" key="6">
    <source>
        <dbReference type="ARBA" id="ARBA00022989"/>
    </source>
</evidence>
<dbReference type="Pfam" id="PF00560">
    <property type="entry name" value="LRR_1"/>
    <property type="match status" value="1"/>
</dbReference>
<evidence type="ECO:0000256" key="8">
    <source>
        <dbReference type="SAM" id="SignalP"/>
    </source>
</evidence>
<dbReference type="FunFam" id="3.80.10.10:FF:000129">
    <property type="entry name" value="Leucine-rich repeat receptor-like kinase"/>
    <property type="match status" value="1"/>
</dbReference>
<organism evidence="10 11">
    <name type="scientific">Sphenostylis stenocarpa</name>
    <dbReference type="NCBI Taxonomy" id="92480"/>
    <lineage>
        <taxon>Eukaryota</taxon>
        <taxon>Viridiplantae</taxon>
        <taxon>Streptophyta</taxon>
        <taxon>Embryophyta</taxon>
        <taxon>Tracheophyta</taxon>
        <taxon>Spermatophyta</taxon>
        <taxon>Magnoliopsida</taxon>
        <taxon>eudicotyledons</taxon>
        <taxon>Gunneridae</taxon>
        <taxon>Pentapetalae</taxon>
        <taxon>rosids</taxon>
        <taxon>fabids</taxon>
        <taxon>Fabales</taxon>
        <taxon>Fabaceae</taxon>
        <taxon>Papilionoideae</taxon>
        <taxon>50 kb inversion clade</taxon>
        <taxon>NPAAA clade</taxon>
        <taxon>indigoferoid/millettioid clade</taxon>
        <taxon>Phaseoleae</taxon>
        <taxon>Sphenostylis</taxon>
    </lineage>
</organism>
<dbReference type="InterPro" id="IPR032675">
    <property type="entry name" value="LRR_dom_sf"/>
</dbReference>
<keyword evidence="4 8" id="KW-0732">Signal</keyword>
<dbReference type="GO" id="GO:0016020">
    <property type="term" value="C:membrane"/>
    <property type="evidence" value="ECO:0007669"/>
    <property type="project" value="UniProtKB-SubCell"/>
</dbReference>
<dbReference type="Pfam" id="PF12819">
    <property type="entry name" value="Malectin_like"/>
    <property type="match status" value="1"/>
</dbReference>
<keyword evidence="11" id="KW-1185">Reference proteome</keyword>
<keyword evidence="7" id="KW-0472">Membrane</keyword>
<evidence type="ECO:0000256" key="2">
    <source>
        <dbReference type="ARBA" id="ARBA00022614"/>
    </source>
</evidence>
<keyword evidence="3" id="KW-0812">Transmembrane</keyword>
<protein>
    <recommendedName>
        <fullName evidence="9">Malectin-like domain-containing protein</fullName>
    </recommendedName>
</protein>
<name>A0AA86SCT9_9FABA</name>
<feature type="signal peptide" evidence="8">
    <location>
        <begin position="1"/>
        <end position="25"/>
    </location>
</feature>
<evidence type="ECO:0000256" key="7">
    <source>
        <dbReference type="ARBA" id="ARBA00023136"/>
    </source>
</evidence>
<evidence type="ECO:0000256" key="5">
    <source>
        <dbReference type="ARBA" id="ARBA00022737"/>
    </source>
</evidence>
<dbReference type="Proteomes" id="UP001189624">
    <property type="component" value="Chromosome 4"/>
</dbReference>
<dbReference type="InterPro" id="IPR001611">
    <property type="entry name" value="Leu-rich_rpt"/>
</dbReference>
<dbReference type="PANTHER" id="PTHR45631">
    <property type="entry name" value="OS07G0107800 PROTEIN-RELATED"/>
    <property type="match status" value="1"/>
</dbReference>
<feature type="chain" id="PRO_5041703485" description="Malectin-like domain-containing protein" evidence="8">
    <location>
        <begin position="26"/>
        <end position="619"/>
    </location>
</feature>
<evidence type="ECO:0000256" key="4">
    <source>
        <dbReference type="ARBA" id="ARBA00022729"/>
    </source>
</evidence>
<dbReference type="InterPro" id="IPR024788">
    <property type="entry name" value="Malectin-like_Carb-bd_dom"/>
</dbReference>
<dbReference type="Gramene" id="rna-AYBTSS11_LOCUS15173">
    <property type="protein sequence ID" value="CAJ1952195.1"/>
    <property type="gene ID" value="gene-AYBTSS11_LOCUS15173"/>
</dbReference>
<feature type="domain" description="Malectin-like" evidence="9">
    <location>
        <begin position="30"/>
        <end position="341"/>
    </location>
</feature>
<sequence>MTIPPISFVLATTLWVLSFSKPCLTVFVSIDCGSSQSSIDENNISWMGDDGYIQHGESHQVYLGSNPLSTLRVFPNRKKNCYSIRVGKGEKILTRASFYYGNYDNKFSPPVFDLQFDGNYWATVNSSSYYLVDYEAIYVTKGNFTSICVAQTKPNQFPFVSSLEVRSLDPTMYTHVDPNHALILQWRYAFGGNQTIRYPDDVFDRIWTPAYGIGLSEVKSEASGIDTSAAEDHPPEAALKNAVISSSNTQDMQFINRLPTKELPIYITAYFSEVNESAVGKRSIQMYIDNKPFLSPVVPPFGSVKEVYITNMTASANTSFILQASGPSTLPPVLNALEVYTLSDTLTAGTDSRDVEGLLQLQLAFEVLVEWSGDPCLPYPYNWDWIQCSSDVKPRVTALYLTGYNLRGTLPDFSSMNALEIIYVNNNTIEGPIPDFLGLLPNLKTLNLSYNRFNGSIPTSLENKNIELDTTNYCLSGMNCQPLSDSPNTLIPSQPSERGAGNEPLKGGSAKIINNLNIALVAMQTLLPLVLLLNTAKISGQRLNLSPSSVAIRSKYLHLTIFPGNVPLNCILQVKLKLNTDIHHLPHHPDLTNSFIISILRFQLNQCKHVGRTGLVPNL</sequence>
<keyword evidence="5" id="KW-0677">Repeat</keyword>
<evidence type="ECO:0000259" key="9">
    <source>
        <dbReference type="Pfam" id="PF12819"/>
    </source>
</evidence>
<dbReference type="AlphaFoldDB" id="A0AA86SCT9"/>
<dbReference type="PANTHER" id="PTHR45631:SF44">
    <property type="entry name" value="CARBOHYDRATE-BINDING PROTEIN OF THE ER PROTEIN"/>
    <property type="match status" value="1"/>
</dbReference>
<gene>
    <name evidence="10" type="ORF">AYBTSS11_LOCUS15173</name>
</gene>
<evidence type="ECO:0000256" key="1">
    <source>
        <dbReference type="ARBA" id="ARBA00004167"/>
    </source>
</evidence>
<keyword evidence="6" id="KW-1133">Transmembrane helix</keyword>
<evidence type="ECO:0000256" key="3">
    <source>
        <dbReference type="ARBA" id="ARBA00022692"/>
    </source>
</evidence>
<evidence type="ECO:0000313" key="11">
    <source>
        <dbReference type="Proteomes" id="UP001189624"/>
    </source>
</evidence>
<evidence type="ECO:0000313" key="10">
    <source>
        <dbReference type="EMBL" id="CAJ1952195.1"/>
    </source>
</evidence>
<dbReference type="SUPFAM" id="SSF52058">
    <property type="entry name" value="L domain-like"/>
    <property type="match status" value="1"/>
</dbReference>
<dbReference type="Gene3D" id="3.80.10.10">
    <property type="entry name" value="Ribonuclease Inhibitor"/>
    <property type="match status" value="1"/>
</dbReference>
<accession>A0AA86SCT9</accession>
<reference evidence="10" key="1">
    <citation type="submission" date="2023-10" db="EMBL/GenBank/DDBJ databases">
        <authorList>
            <person name="Domelevo Entfellner J.-B."/>
        </authorList>
    </citation>
    <scope>NUCLEOTIDE SEQUENCE</scope>
</reference>
<proteinExistence type="predicted"/>